<comment type="caution">
    <text evidence="4">The sequence shown here is derived from an EMBL/GenBank/DDBJ whole genome shotgun (WGS) entry which is preliminary data.</text>
</comment>
<dbReference type="InterPro" id="IPR050194">
    <property type="entry name" value="Glycosyltransferase_grp1"/>
</dbReference>
<keyword evidence="5" id="KW-1185">Reference proteome</keyword>
<protein>
    <submittedName>
        <fullName evidence="4">Glycosyltransferase family 4 protein</fullName>
    </submittedName>
</protein>
<proteinExistence type="predicted"/>
<dbReference type="PANTHER" id="PTHR45947">
    <property type="entry name" value="SULFOQUINOVOSYL TRANSFERASE SQD2"/>
    <property type="match status" value="1"/>
</dbReference>
<dbReference type="EMBL" id="VJZD01000081">
    <property type="protein sequence ID" value="MPY33614.1"/>
    <property type="molecule type" value="Genomic_DNA"/>
</dbReference>
<dbReference type="GO" id="GO:1901137">
    <property type="term" value="P:carbohydrate derivative biosynthetic process"/>
    <property type="evidence" value="ECO:0007669"/>
    <property type="project" value="UniProtKB-ARBA"/>
</dbReference>
<organism evidence="4 5">
    <name type="scientific">Streptomyces adustus</name>
    <dbReference type="NCBI Taxonomy" id="1609272"/>
    <lineage>
        <taxon>Bacteria</taxon>
        <taxon>Bacillati</taxon>
        <taxon>Actinomycetota</taxon>
        <taxon>Actinomycetes</taxon>
        <taxon>Kitasatosporales</taxon>
        <taxon>Streptomycetaceae</taxon>
        <taxon>Streptomyces</taxon>
    </lineage>
</organism>
<dbReference type="InterPro" id="IPR028098">
    <property type="entry name" value="Glyco_trans_4-like_N"/>
</dbReference>
<evidence type="ECO:0000313" key="5">
    <source>
        <dbReference type="Proteomes" id="UP000325849"/>
    </source>
</evidence>
<keyword evidence="1" id="KW-0328">Glycosyltransferase</keyword>
<evidence type="ECO:0000256" key="1">
    <source>
        <dbReference type="ARBA" id="ARBA00022676"/>
    </source>
</evidence>
<name>A0A5N8VHP9_9ACTN</name>
<dbReference type="RefSeq" id="WP_152890198.1">
    <property type="nucleotide sequence ID" value="NZ_VJZD01000081.1"/>
</dbReference>
<dbReference type="Proteomes" id="UP000325849">
    <property type="component" value="Unassembled WGS sequence"/>
</dbReference>
<accession>A0A5N8VHP9</accession>
<evidence type="ECO:0000313" key="4">
    <source>
        <dbReference type="EMBL" id="MPY33614.1"/>
    </source>
</evidence>
<feature type="domain" description="Glycosyltransferase subfamily 4-like N-terminal" evidence="3">
    <location>
        <begin position="21"/>
        <end position="179"/>
    </location>
</feature>
<evidence type="ECO:0000256" key="2">
    <source>
        <dbReference type="ARBA" id="ARBA00022679"/>
    </source>
</evidence>
<dbReference type="GO" id="GO:0016758">
    <property type="term" value="F:hexosyltransferase activity"/>
    <property type="evidence" value="ECO:0007669"/>
    <property type="project" value="TreeGrafter"/>
</dbReference>
<sequence>MHLPATDSRPRVLHLTQPVDGGVARVVTDLVRAQLTAGLHLTVACPDGELARALRASGADVRHWRATRSPGPALVREVRQLARLLDDVRPDLVHAHSAKAGLAGRIAVRGRIPTVFQPHAWSFEAVGGTAAALALKWERWGARWASRVVCVSEAERLTGVRAGIAGRWSVIPNGIDPERFGPAAADHRRAVPEAAVDAGAPLVVCVGRLCRQKGQDILLDAWDAVLRRVPRARLVLVGDGPDGDRLRARAPRSVLFTGAVADAVPWYRAADLVVLPSRWEGMALAPLEAMGCGRPVVVTDVDGARESLPPALTGHCLVPPGDPGALAAAVAGLLLDPPLRASLGRQGRRHVLSAHDVRRTAEAVAAVYDDLLGAGRNQATGRVVPSECRESIHS</sequence>
<dbReference type="SUPFAM" id="SSF53756">
    <property type="entry name" value="UDP-Glycosyltransferase/glycogen phosphorylase"/>
    <property type="match status" value="1"/>
</dbReference>
<dbReference type="Gene3D" id="3.40.50.2000">
    <property type="entry name" value="Glycogen Phosphorylase B"/>
    <property type="match status" value="2"/>
</dbReference>
<dbReference type="Pfam" id="PF13692">
    <property type="entry name" value="Glyco_trans_1_4"/>
    <property type="match status" value="1"/>
</dbReference>
<reference evidence="4 5" key="1">
    <citation type="submission" date="2019-07" db="EMBL/GenBank/DDBJ databases">
        <title>New species of Amycolatopsis and Streptomyces.</title>
        <authorList>
            <person name="Duangmal K."/>
            <person name="Teo W.F.A."/>
            <person name="Lipun K."/>
        </authorList>
    </citation>
    <scope>NUCLEOTIDE SEQUENCE [LARGE SCALE GENOMIC DNA]</scope>
    <source>
        <strain evidence="4 5">NBRC 109810</strain>
    </source>
</reference>
<keyword evidence="2 4" id="KW-0808">Transferase</keyword>
<dbReference type="PANTHER" id="PTHR45947:SF3">
    <property type="entry name" value="SULFOQUINOVOSYL TRANSFERASE SQD2"/>
    <property type="match status" value="1"/>
</dbReference>
<dbReference type="OrthoDB" id="193659at2"/>
<dbReference type="Pfam" id="PF13439">
    <property type="entry name" value="Glyco_transf_4"/>
    <property type="match status" value="1"/>
</dbReference>
<evidence type="ECO:0000259" key="3">
    <source>
        <dbReference type="Pfam" id="PF13439"/>
    </source>
</evidence>
<dbReference type="AlphaFoldDB" id="A0A5N8VHP9"/>
<gene>
    <name evidence="4" type="ORF">FNH09_20890</name>
</gene>